<accession>A0A229YYS4</accession>
<evidence type="ECO:0000313" key="7">
    <source>
        <dbReference type="EMBL" id="RLL97997.1"/>
    </source>
</evidence>
<keyword evidence="6" id="KW-0539">Nucleus</keyword>
<keyword evidence="3" id="KW-0805">Transcription regulation</keyword>
<reference evidence="7 8" key="1">
    <citation type="submission" date="2018-08" db="EMBL/GenBank/DDBJ databases">
        <title>Draft genome sequences of two Aspergillus turcosus clinical strains isolated from bronchoalveolar lavage fluid: one azole-susceptible and the other azole-resistant.</title>
        <authorList>
            <person name="Parent-Michaud M."/>
            <person name="Dufresne P.J."/>
            <person name="Fournier E."/>
            <person name="Martineau C."/>
            <person name="Moreira S."/>
            <person name="Perkins V."/>
            <person name="De Repentigny L."/>
            <person name="Dufresne S.F."/>
        </authorList>
    </citation>
    <scope>NUCLEOTIDE SEQUENCE [LARGE SCALE GENOMIC DNA]</scope>
    <source>
        <strain evidence="7">HMR AF 1038</strain>
    </source>
</reference>
<evidence type="ECO:0000256" key="3">
    <source>
        <dbReference type="ARBA" id="ARBA00023015"/>
    </source>
</evidence>
<dbReference type="PANTHER" id="PTHR31845">
    <property type="entry name" value="FINGER DOMAIN PROTEIN, PUTATIVE-RELATED"/>
    <property type="match status" value="1"/>
</dbReference>
<comment type="caution">
    <text evidence="7">The sequence shown here is derived from an EMBL/GenBank/DDBJ whole genome shotgun (WGS) entry which is preliminary data.</text>
</comment>
<evidence type="ECO:0000256" key="5">
    <source>
        <dbReference type="ARBA" id="ARBA00023163"/>
    </source>
</evidence>
<dbReference type="OrthoDB" id="5226580at2759"/>
<dbReference type="PANTHER" id="PTHR31845:SF10">
    <property type="entry name" value="ZN(II)2CYS6 TRANSCRIPTION FACTOR (EUROFUNG)"/>
    <property type="match status" value="1"/>
</dbReference>
<gene>
    <name evidence="7" type="ORF">CFD26_106322</name>
</gene>
<keyword evidence="2" id="KW-0862">Zinc</keyword>
<proteinExistence type="predicted"/>
<dbReference type="GO" id="GO:0000976">
    <property type="term" value="F:transcription cis-regulatory region binding"/>
    <property type="evidence" value="ECO:0007669"/>
    <property type="project" value="TreeGrafter"/>
</dbReference>
<dbReference type="GO" id="GO:0000981">
    <property type="term" value="F:DNA-binding transcription factor activity, RNA polymerase II-specific"/>
    <property type="evidence" value="ECO:0007669"/>
    <property type="project" value="TreeGrafter"/>
</dbReference>
<name>A0A229YYS4_9EURO</name>
<dbReference type="EMBL" id="NIDN02000063">
    <property type="protein sequence ID" value="RLL97997.1"/>
    <property type="molecule type" value="Genomic_DNA"/>
</dbReference>
<evidence type="ECO:0008006" key="9">
    <source>
        <dbReference type="Google" id="ProtNLM"/>
    </source>
</evidence>
<comment type="subcellular location">
    <subcellularLocation>
        <location evidence="1">Nucleus</location>
    </subcellularLocation>
</comment>
<evidence type="ECO:0000256" key="4">
    <source>
        <dbReference type="ARBA" id="ARBA00023125"/>
    </source>
</evidence>
<evidence type="ECO:0000256" key="2">
    <source>
        <dbReference type="ARBA" id="ARBA00022833"/>
    </source>
</evidence>
<dbReference type="AlphaFoldDB" id="A0A229YYS4"/>
<keyword evidence="4" id="KW-0238">DNA-binding</keyword>
<sequence length="481" mass="54233">MHHFPFVIVPEGMDASVLWRESPFLLLCILTACLEHDPILQDKLEREIREIIGTRLILKMERNMDLLQGLLVHTAWYHYHWRAYHTQAYMLLQIAIMLVVDLGLDKDENLRMQAIPQDGKESHQVHEQGIHQTAAGQRALLGCYYLCSKLSIFRRQLTTRHTHWIDQCGRNLALRAEFPTDSNLMAYLDVQSLVRETQVILEVGLDYHSNSSCQEAWGRVFELMEKQRIEERLQGSNDNWALRFELSATNLLVLGHSLRRQKDVFYLHEMGQIQAITSSAHRIMTTFLNTPSTIAIHLPTTCYTILWYGLLALSKLSLLFPSPAAVALGVDNQTIHNVGIAIMQKIGSFSKGGDAWENSKNVIGSMLSWLEKSKPETQQTAPVQAGPMAPNDIGDCLSSDHTAITSSPRARGDAYIHQDAWPSIDIPSHLDPADYIEAQAAVDWDAGLWQGMLDSLTWSIMTAANKALHISNSIDDAAYSL</sequence>
<organism evidence="7 8">
    <name type="scientific">Aspergillus turcosus</name>
    <dbReference type="NCBI Taxonomy" id="1245748"/>
    <lineage>
        <taxon>Eukaryota</taxon>
        <taxon>Fungi</taxon>
        <taxon>Dikarya</taxon>
        <taxon>Ascomycota</taxon>
        <taxon>Pezizomycotina</taxon>
        <taxon>Eurotiomycetes</taxon>
        <taxon>Eurotiomycetidae</taxon>
        <taxon>Eurotiales</taxon>
        <taxon>Aspergillaceae</taxon>
        <taxon>Aspergillus</taxon>
        <taxon>Aspergillus subgen. Fumigati</taxon>
    </lineage>
</organism>
<evidence type="ECO:0000256" key="1">
    <source>
        <dbReference type="ARBA" id="ARBA00004123"/>
    </source>
</evidence>
<dbReference type="GO" id="GO:0005634">
    <property type="term" value="C:nucleus"/>
    <property type="evidence" value="ECO:0007669"/>
    <property type="project" value="UniProtKB-SubCell"/>
</dbReference>
<dbReference type="Proteomes" id="UP000215289">
    <property type="component" value="Unassembled WGS sequence"/>
</dbReference>
<evidence type="ECO:0000313" key="8">
    <source>
        <dbReference type="Proteomes" id="UP000215289"/>
    </source>
</evidence>
<evidence type="ECO:0000256" key="6">
    <source>
        <dbReference type="ARBA" id="ARBA00023242"/>
    </source>
</evidence>
<dbReference type="STRING" id="1245748.A0A229YYS4"/>
<dbReference type="InterPro" id="IPR051089">
    <property type="entry name" value="prtT"/>
</dbReference>
<protein>
    <recommendedName>
        <fullName evidence="9">Transcription factor domain-containing protein</fullName>
    </recommendedName>
</protein>
<keyword evidence="5" id="KW-0804">Transcription</keyword>
<keyword evidence="8" id="KW-1185">Reference proteome</keyword>